<reference evidence="2" key="1">
    <citation type="submission" date="2022-01" db="EMBL/GenBank/DDBJ databases">
        <title>Genome Sequence Resource for Two Populations of Ditylenchus destructor, the Migratory Endoparasitic Phytonematode.</title>
        <authorList>
            <person name="Zhang H."/>
            <person name="Lin R."/>
            <person name="Xie B."/>
        </authorList>
    </citation>
    <scope>NUCLEOTIDE SEQUENCE</scope>
    <source>
        <strain evidence="2">BazhouSP</strain>
    </source>
</reference>
<dbReference type="GO" id="GO:0070291">
    <property type="term" value="P:N-acylethanolamine metabolic process"/>
    <property type="evidence" value="ECO:0007669"/>
    <property type="project" value="TreeGrafter"/>
</dbReference>
<dbReference type="GO" id="GO:0005737">
    <property type="term" value="C:cytoplasm"/>
    <property type="evidence" value="ECO:0007669"/>
    <property type="project" value="TreeGrafter"/>
</dbReference>
<dbReference type="Gene3D" id="3.60.15.10">
    <property type="entry name" value="Ribonuclease Z/Hydroxyacylglutathione hydrolase-like"/>
    <property type="match status" value="1"/>
</dbReference>
<gene>
    <name evidence="2" type="ORF">DdX_03343</name>
</gene>
<evidence type="ECO:0000313" key="2">
    <source>
        <dbReference type="EMBL" id="KAI1726621.1"/>
    </source>
</evidence>
<dbReference type="EMBL" id="JAKKPZ010000002">
    <property type="protein sequence ID" value="KAI1726621.1"/>
    <property type="molecule type" value="Genomic_DNA"/>
</dbReference>
<protein>
    <submittedName>
        <fullName evidence="2">Beta-lactamase superfamily domain-containing protein</fullName>
    </submittedName>
</protein>
<accession>A0AAD4NJP5</accession>
<dbReference type="AlphaFoldDB" id="A0AAD4NJP5"/>
<sequence>MKVNLGDTGFCNEEFLKIGNSLGPFDLAAIPIGCYLPRWFMKSQHINPKEAVEIHTLSKAKLSLAIHWYSFSNDCYFKSVAYSRGTYEMGSNEHYLDPPKRLRKALKEKGLSSDEFIILNHGTCFSVEDPIISKSEYSDLSDTSS</sequence>
<dbReference type="InterPro" id="IPR001279">
    <property type="entry name" value="Metallo-B-lactamas"/>
</dbReference>
<keyword evidence="3" id="KW-1185">Reference proteome</keyword>
<dbReference type="GO" id="GO:0070292">
    <property type="term" value="P:N-acylphosphatidylethanolamine metabolic process"/>
    <property type="evidence" value="ECO:0007669"/>
    <property type="project" value="TreeGrafter"/>
</dbReference>
<dbReference type="GO" id="GO:0070290">
    <property type="term" value="F:N-acylphosphatidylethanolamine-specific phospholipase D activity"/>
    <property type="evidence" value="ECO:0007669"/>
    <property type="project" value="TreeGrafter"/>
</dbReference>
<dbReference type="InterPro" id="IPR036866">
    <property type="entry name" value="RibonucZ/Hydroxyglut_hydro"/>
</dbReference>
<name>A0AAD4NJP5_9BILA</name>
<evidence type="ECO:0000259" key="1">
    <source>
        <dbReference type="Pfam" id="PF12706"/>
    </source>
</evidence>
<dbReference type="SUPFAM" id="SSF56281">
    <property type="entry name" value="Metallo-hydrolase/oxidoreductase"/>
    <property type="match status" value="1"/>
</dbReference>
<dbReference type="Pfam" id="PF12706">
    <property type="entry name" value="Lactamase_B_2"/>
    <property type="match status" value="1"/>
</dbReference>
<proteinExistence type="predicted"/>
<feature type="domain" description="Metallo-beta-lactamase" evidence="1">
    <location>
        <begin position="5"/>
        <end position="68"/>
    </location>
</feature>
<organism evidence="2 3">
    <name type="scientific">Ditylenchus destructor</name>
    <dbReference type="NCBI Taxonomy" id="166010"/>
    <lineage>
        <taxon>Eukaryota</taxon>
        <taxon>Metazoa</taxon>
        <taxon>Ecdysozoa</taxon>
        <taxon>Nematoda</taxon>
        <taxon>Chromadorea</taxon>
        <taxon>Rhabditida</taxon>
        <taxon>Tylenchina</taxon>
        <taxon>Tylenchomorpha</taxon>
        <taxon>Sphaerularioidea</taxon>
        <taxon>Anguinidae</taxon>
        <taxon>Anguininae</taxon>
        <taxon>Ditylenchus</taxon>
    </lineage>
</organism>
<evidence type="ECO:0000313" key="3">
    <source>
        <dbReference type="Proteomes" id="UP001201812"/>
    </source>
</evidence>
<dbReference type="PANTHER" id="PTHR15032">
    <property type="entry name" value="N-ACYL-PHOSPHATIDYLETHANOLAMINE-HYDROLYZING PHOSPHOLIPASE D"/>
    <property type="match status" value="1"/>
</dbReference>
<comment type="caution">
    <text evidence="2">The sequence shown here is derived from an EMBL/GenBank/DDBJ whole genome shotgun (WGS) entry which is preliminary data.</text>
</comment>
<dbReference type="PANTHER" id="PTHR15032:SF4">
    <property type="entry name" value="N-ACYL-PHOSPHATIDYLETHANOLAMINE-HYDROLYZING PHOSPHOLIPASE D"/>
    <property type="match status" value="1"/>
</dbReference>
<dbReference type="Proteomes" id="UP001201812">
    <property type="component" value="Unassembled WGS sequence"/>
</dbReference>